<feature type="domain" description="Carrier" evidence="11">
    <location>
        <begin position="3794"/>
        <end position="3869"/>
    </location>
</feature>
<evidence type="ECO:0000256" key="2">
    <source>
        <dbReference type="ARBA" id="ARBA00004792"/>
    </source>
</evidence>
<dbReference type="FunFam" id="3.40.366.10:FF:000002">
    <property type="entry name" value="Probable polyketide synthase 2"/>
    <property type="match status" value="2"/>
</dbReference>
<feature type="domain" description="PKS/mFAS DH" evidence="13">
    <location>
        <begin position="946"/>
        <end position="1244"/>
    </location>
</feature>
<dbReference type="SMART" id="SM00825">
    <property type="entry name" value="PKS_KS"/>
    <property type="match status" value="2"/>
</dbReference>
<dbReference type="FunFam" id="3.40.47.10:FF:000019">
    <property type="entry name" value="Polyketide synthase type I"/>
    <property type="match status" value="2"/>
</dbReference>
<dbReference type="SMART" id="SM00827">
    <property type="entry name" value="PKS_AT"/>
    <property type="match status" value="2"/>
</dbReference>
<dbReference type="InterPro" id="IPR049900">
    <property type="entry name" value="PKS_mFAS_DH"/>
</dbReference>
<dbReference type="Gene3D" id="3.40.47.10">
    <property type="match status" value="2"/>
</dbReference>
<accession>I2NAV3</accession>
<dbReference type="GO" id="GO:0006633">
    <property type="term" value="P:fatty acid biosynthetic process"/>
    <property type="evidence" value="ECO:0007669"/>
    <property type="project" value="InterPro"/>
</dbReference>
<dbReference type="InterPro" id="IPR014031">
    <property type="entry name" value="Ketoacyl_synth_C"/>
</dbReference>
<dbReference type="Pfam" id="PF08990">
    <property type="entry name" value="Docking"/>
    <property type="match status" value="1"/>
</dbReference>
<dbReference type="PROSITE" id="PS00606">
    <property type="entry name" value="KS3_1"/>
    <property type="match status" value="2"/>
</dbReference>
<dbReference type="CDD" id="cd08956">
    <property type="entry name" value="KR_3_FAS_SDR_x"/>
    <property type="match status" value="2"/>
</dbReference>
<dbReference type="InterPro" id="IPR055123">
    <property type="entry name" value="SpnB-like_Rossmann"/>
</dbReference>
<dbReference type="InterPro" id="IPR013968">
    <property type="entry name" value="PKS_KR"/>
</dbReference>
<dbReference type="Proteomes" id="UP000005940">
    <property type="component" value="Chromosome"/>
</dbReference>
<dbReference type="SMART" id="SM01294">
    <property type="entry name" value="PKS_PP_betabranch"/>
    <property type="match status" value="2"/>
</dbReference>
<feature type="region of interest" description="Disordered" evidence="10">
    <location>
        <begin position="1029"/>
        <end position="1101"/>
    </location>
</feature>
<keyword evidence="8" id="KW-0012">Acyltransferase</keyword>
<dbReference type="GO" id="GO:0033068">
    <property type="term" value="P:macrolide biosynthetic process"/>
    <property type="evidence" value="ECO:0007669"/>
    <property type="project" value="UniProtKB-ARBA"/>
</dbReference>
<dbReference type="GO" id="GO:0004315">
    <property type="term" value="F:3-oxoacyl-[acyl-carrier-protein] synthase activity"/>
    <property type="evidence" value="ECO:0007669"/>
    <property type="project" value="InterPro"/>
</dbReference>
<dbReference type="InterPro" id="IPR036736">
    <property type="entry name" value="ACP-like_sf"/>
</dbReference>
<dbReference type="Gene3D" id="3.40.50.720">
    <property type="entry name" value="NAD(P)-binding Rossmann-like Domain"/>
    <property type="match status" value="2"/>
</dbReference>
<dbReference type="Gene3D" id="3.30.70.3290">
    <property type="match status" value="2"/>
</dbReference>
<dbReference type="PROSITE" id="PS52019">
    <property type="entry name" value="PKS_MFAS_DH"/>
    <property type="match status" value="2"/>
</dbReference>
<keyword evidence="4" id="KW-0597">Phosphoprotein</keyword>
<dbReference type="PROSITE" id="PS52004">
    <property type="entry name" value="KS3_2"/>
    <property type="match status" value="2"/>
</dbReference>
<dbReference type="Pfam" id="PF13602">
    <property type="entry name" value="ADH_zinc_N_2"/>
    <property type="match status" value="1"/>
</dbReference>
<dbReference type="GO" id="GO:0004312">
    <property type="term" value="F:fatty acid synthase activity"/>
    <property type="evidence" value="ECO:0007669"/>
    <property type="project" value="TreeGrafter"/>
</dbReference>
<dbReference type="GO" id="GO:0031177">
    <property type="term" value="F:phosphopantetheine binding"/>
    <property type="evidence" value="ECO:0007669"/>
    <property type="project" value="InterPro"/>
</dbReference>
<dbReference type="Pfam" id="PF00109">
    <property type="entry name" value="ketoacyl-synt"/>
    <property type="match status" value="2"/>
</dbReference>
<feature type="domain" description="Ketosynthase family 3 (KS3)" evidence="12">
    <location>
        <begin position="33"/>
        <end position="459"/>
    </location>
</feature>
<feature type="compositionally biased region" description="Low complexity" evidence="10">
    <location>
        <begin position="2837"/>
        <end position="2847"/>
    </location>
</feature>
<dbReference type="GO" id="GO:0008270">
    <property type="term" value="F:zinc ion binding"/>
    <property type="evidence" value="ECO:0007669"/>
    <property type="project" value="InterPro"/>
</dbReference>
<feature type="compositionally biased region" description="Basic and acidic residues" evidence="10">
    <location>
        <begin position="2820"/>
        <end position="2829"/>
    </location>
</feature>
<dbReference type="CDD" id="cd05195">
    <property type="entry name" value="enoyl_red"/>
    <property type="match status" value="1"/>
</dbReference>
<dbReference type="InterPro" id="IPR011032">
    <property type="entry name" value="GroES-like_sf"/>
</dbReference>
<dbReference type="PANTHER" id="PTHR43775">
    <property type="entry name" value="FATTY ACID SYNTHASE"/>
    <property type="match status" value="1"/>
</dbReference>
<evidence type="ECO:0000256" key="4">
    <source>
        <dbReference type="ARBA" id="ARBA00022553"/>
    </source>
</evidence>
<evidence type="ECO:0000256" key="9">
    <source>
        <dbReference type="PROSITE-ProRule" id="PRU01363"/>
    </source>
</evidence>
<proteinExistence type="predicted"/>
<dbReference type="Pfam" id="PF16197">
    <property type="entry name" value="KAsynt_C_assoc"/>
    <property type="match status" value="2"/>
</dbReference>
<dbReference type="Gene3D" id="3.10.129.110">
    <property type="entry name" value="Polyketide synthase dehydratase"/>
    <property type="match status" value="2"/>
</dbReference>
<dbReference type="InterPro" id="IPR006162">
    <property type="entry name" value="Ppantetheine_attach_site"/>
</dbReference>
<dbReference type="Gene3D" id="1.10.1200.10">
    <property type="entry name" value="ACP-like"/>
    <property type="match status" value="2"/>
</dbReference>
<feature type="active site" description="Proton acceptor; for dehydratase activity" evidence="9">
    <location>
        <position position="2751"/>
    </location>
</feature>
<dbReference type="SUPFAM" id="SSF55048">
    <property type="entry name" value="Probable ACP-binding domain of malonyl-CoA ACP transacylase"/>
    <property type="match status" value="2"/>
</dbReference>
<evidence type="ECO:0000313" key="14">
    <source>
        <dbReference type="EMBL" id="QKM66161.1"/>
    </source>
</evidence>
<feature type="region of interest" description="Disordered" evidence="10">
    <location>
        <begin position="462"/>
        <end position="484"/>
    </location>
</feature>
<evidence type="ECO:0000256" key="8">
    <source>
        <dbReference type="ARBA" id="ARBA00023315"/>
    </source>
</evidence>
<dbReference type="SUPFAM" id="SSF47336">
    <property type="entry name" value="ACP-like"/>
    <property type="match status" value="2"/>
</dbReference>
<dbReference type="PANTHER" id="PTHR43775:SF51">
    <property type="entry name" value="INACTIVE PHENOLPHTHIOCEROL SYNTHESIS POLYKETIDE SYNTHASE TYPE I PKS1-RELATED"/>
    <property type="match status" value="1"/>
</dbReference>
<dbReference type="InterPro" id="IPR020841">
    <property type="entry name" value="PKS_Beta-ketoAc_synthase_dom"/>
</dbReference>
<dbReference type="InterPro" id="IPR014043">
    <property type="entry name" value="Acyl_transferase_dom"/>
</dbReference>
<feature type="active site" description="Proton donor; for dehydratase activity" evidence="9">
    <location>
        <position position="1164"/>
    </location>
</feature>
<dbReference type="EMBL" id="CP029159">
    <property type="protein sequence ID" value="QKM66161.1"/>
    <property type="molecule type" value="Genomic_DNA"/>
</dbReference>
<dbReference type="InterPro" id="IPR050091">
    <property type="entry name" value="PKS_NRPS_Biosynth_Enz"/>
</dbReference>
<dbReference type="InterPro" id="IPR049551">
    <property type="entry name" value="PKS_DH_C"/>
</dbReference>
<dbReference type="SMART" id="SM00822">
    <property type="entry name" value="PKS_KR"/>
    <property type="match status" value="2"/>
</dbReference>
<feature type="active site" description="Proton donor; for dehydratase activity" evidence="9">
    <location>
        <position position="2922"/>
    </location>
</feature>
<feature type="region of interest" description="C-terminal hotdog fold" evidence="9">
    <location>
        <begin position="1103"/>
        <end position="1244"/>
    </location>
</feature>
<feature type="domain" description="PKS/mFAS DH" evidence="13">
    <location>
        <begin position="2719"/>
        <end position="2998"/>
    </location>
</feature>
<feature type="domain" description="Ketosynthase family 3 (KS3)" evidence="12">
    <location>
        <begin position="1823"/>
        <end position="2250"/>
    </location>
</feature>
<dbReference type="GO" id="GO:0016491">
    <property type="term" value="F:oxidoreductase activity"/>
    <property type="evidence" value="ECO:0007669"/>
    <property type="project" value="InterPro"/>
</dbReference>
<evidence type="ECO:0000259" key="12">
    <source>
        <dbReference type="PROSITE" id="PS52004"/>
    </source>
</evidence>
<evidence type="ECO:0000259" key="13">
    <source>
        <dbReference type="PROSITE" id="PS52019"/>
    </source>
</evidence>
<dbReference type="SMART" id="SM00829">
    <property type="entry name" value="PKS_ER"/>
    <property type="match status" value="1"/>
</dbReference>
<dbReference type="Pfam" id="PF00698">
    <property type="entry name" value="Acyl_transf_1"/>
    <property type="match status" value="2"/>
</dbReference>
<dbReference type="InterPro" id="IPR042104">
    <property type="entry name" value="PKS_dehydratase_sf"/>
</dbReference>
<dbReference type="Pfam" id="PF22953">
    <property type="entry name" value="SpnB_Rossmann"/>
    <property type="match status" value="2"/>
</dbReference>
<dbReference type="InterPro" id="IPR020806">
    <property type="entry name" value="PKS_PP-bd"/>
</dbReference>
<dbReference type="Pfam" id="PF02801">
    <property type="entry name" value="Ketoacyl-synt_C"/>
    <property type="match status" value="2"/>
</dbReference>
<dbReference type="InterPro" id="IPR036291">
    <property type="entry name" value="NAD(P)-bd_dom_sf"/>
</dbReference>
<dbReference type="Pfam" id="PF08240">
    <property type="entry name" value="ADH_N"/>
    <property type="match status" value="1"/>
</dbReference>
<evidence type="ECO:0000256" key="5">
    <source>
        <dbReference type="ARBA" id="ARBA00022679"/>
    </source>
</evidence>
<keyword evidence="3" id="KW-0596">Phosphopantetheine</keyword>
<dbReference type="Pfam" id="PF00550">
    <property type="entry name" value="PP-binding"/>
    <property type="match status" value="2"/>
</dbReference>
<dbReference type="InterPro" id="IPR001227">
    <property type="entry name" value="Ac_transferase_dom_sf"/>
</dbReference>
<organism evidence="14 15">
    <name type="scientific">Streptomyces tsukubensis (strain DSM 42081 / NBRC 108919 / NRRL 18488 / 9993)</name>
    <dbReference type="NCBI Taxonomy" id="1114943"/>
    <lineage>
        <taxon>Bacteria</taxon>
        <taxon>Bacillati</taxon>
        <taxon>Actinomycetota</taxon>
        <taxon>Actinomycetes</taxon>
        <taxon>Kitasatosporales</taxon>
        <taxon>Streptomycetaceae</taxon>
        <taxon>Streptomyces</taxon>
    </lineage>
</organism>
<dbReference type="SMART" id="SM00823">
    <property type="entry name" value="PKS_PP"/>
    <property type="match status" value="2"/>
</dbReference>
<dbReference type="Pfam" id="PF21089">
    <property type="entry name" value="PKS_DH_N"/>
    <property type="match status" value="2"/>
</dbReference>
<gene>
    <name evidence="14" type="ORF">STSU_002280</name>
</gene>
<evidence type="ECO:0000256" key="7">
    <source>
        <dbReference type="ARBA" id="ARBA00023268"/>
    </source>
</evidence>
<dbReference type="PROSITE" id="PS50075">
    <property type="entry name" value="CARRIER"/>
    <property type="match status" value="2"/>
</dbReference>
<dbReference type="SUPFAM" id="SSF50129">
    <property type="entry name" value="GroES-like"/>
    <property type="match status" value="1"/>
</dbReference>
<dbReference type="InterPro" id="IPR015083">
    <property type="entry name" value="NorB/c/GfsB-D-like_docking"/>
</dbReference>
<protein>
    <submittedName>
        <fullName evidence="14">KR domain-containing protein</fullName>
    </submittedName>
</protein>
<dbReference type="Pfam" id="PF14765">
    <property type="entry name" value="PS-DH"/>
    <property type="match status" value="2"/>
</dbReference>
<dbReference type="FunFam" id="3.40.50.720:FF:000209">
    <property type="entry name" value="Polyketide synthase Pks12"/>
    <property type="match status" value="1"/>
</dbReference>
<keyword evidence="15" id="KW-1185">Reference proteome</keyword>
<dbReference type="FunFam" id="1.10.1200.10:FF:000007">
    <property type="entry name" value="Probable polyketide synthase pks17"/>
    <property type="match status" value="2"/>
</dbReference>
<dbReference type="SMART" id="SM00826">
    <property type="entry name" value="PKS_DH"/>
    <property type="match status" value="2"/>
</dbReference>
<dbReference type="Pfam" id="PF08659">
    <property type="entry name" value="KR"/>
    <property type="match status" value="2"/>
</dbReference>
<dbReference type="InterPro" id="IPR016039">
    <property type="entry name" value="Thiolase-like"/>
</dbReference>
<dbReference type="InterPro" id="IPR057326">
    <property type="entry name" value="KR_dom"/>
</dbReference>
<name>I2NAV3_STRT9</name>
<dbReference type="InterPro" id="IPR016036">
    <property type="entry name" value="Malonyl_transacylase_ACP-bd"/>
</dbReference>
<evidence type="ECO:0000256" key="1">
    <source>
        <dbReference type="ARBA" id="ARBA00001957"/>
    </source>
</evidence>
<dbReference type="InterPro" id="IPR018201">
    <property type="entry name" value="Ketoacyl_synth_AS"/>
</dbReference>
<dbReference type="RefSeq" id="WP_006344989.1">
    <property type="nucleotide sequence ID" value="NZ_CP029159.1"/>
</dbReference>
<dbReference type="InterPro" id="IPR014030">
    <property type="entry name" value="Ketoacyl_synth_N"/>
</dbReference>
<feature type="region of interest" description="N-terminal hotdog fold" evidence="9">
    <location>
        <begin position="946"/>
        <end position="1079"/>
    </location>
</feature>
<comment type="pathway">
    <text evidence="2">Antibiotic biosynthesis.</text>
</comment>
<dbReference type="InterPro" id="IPR013154">
    <property type="entry name" value="ADH-like_N"/>
</dbReference>
<reference evidence="14 15" key="1">
    <citation type="journal article" date="2012" name="J. Bacteriol.">
        <title>Draft genome of Streptomyces tsukubaensis NRRL 18488, the producer of the clinically important immunosuppressant tacrolimus (FK506).</title>
        <authorList>
            <person name="Barreiro C."/>
            <person name="Prieto C."/>
            <person name="Sola-Landa A."/>
            <person name="Solera E."/>
            <person name="Martinez-Castro M."/>
            <person name="Perez-Redondo R."/>
            <person name="Garcia-Estrada C."/>
            <person name="Aparicio J.F."/>
            <person name="Fernandez-Martinez L.T."/>
            <person name="Santos-Aberturas J."/>
            <person name="Salehi-Najafabadi Z."/>
            <person name="Rodriguez-Garcia A."/>
            <person name="Tauch A."/>
            <person name="Martin J.F."/>
        </authorList>
    </citation>
    <scope>NUCLEOTIDE SEQUENCE [LARGE SCALE GENOMIC DNA]</scope>
    <source>
        <strain evidence="15">DSM 42081 / NBRC 108919 / NRRL 18488 / 9993</strain>
    </source>
</reference>
<keyword evidence="6" id="KW-0045">Antibiotic biosynthesis</keyword>
<dbReference type="InterPro" id="IPR002364">
    <property type="entry name" value="Quin_OxRdtase/zeta-crystal_CS"/>
</dbReference>
<dbReference type="InterPro" id="IPR049552">
    <property type="entry name" value="PKS_DH_N"/>
</dbReference>
<dbReference type="Gene3D" id="3.40.50.11460">
    <property type="match status" value="1"/>
</dbReference>
<dbReference type="SUPFAM" id="SSF52151">
    <property type="entry name" value="FabD/lysophospholipase-like"/>
    <property type="match status" value="2"/>
</dbReference>
<dbReference type="PROSITE" id="PS01162">
    <property type="entry name" value="QOR_ZETA_CRYSTAL"/>
    <property type="match status" value="1"/>
</dbReference>
<feature type="domain" description="Carrier" evidence="11">
    <location>
        <begin position="1718"/>
        <end position="1793"/>
    </location>
</feature>
<dbReference type="PROSITE" id="PS00012">
    <property type="entry name" value="PHOSPHOPANTETHEINE"/>
    <property type="match status" value="2"/>
</dbReference>
<dbReference type="FunFam" id="3.90.180.10:FF:000032">
    <property type="entry name" value="Probable polyketide synthase pks1"/>
    <property type="match status" value="1"/>
</dbReference>
<dbReference type="Gene3D" id="3.40.366.10">
    <property type="entry name" value="Malonyl-Coenzyme A Acyl Carrier Protein, domain 2"/>
    <property type="match status" value="2"/>
</dbReference>
<feature type="active site" description="Proton acceptor; for dehydratase activity" evidence="9">
    <location>
        <position position="978"/>
    </location>
</feature>
<dbReference type="CDD" id="cd00833">
    <property type="entry name" value="PKS"/>
    <property type="match status" value="2"/>
</dbReference>
<dbReference type="InterPro" id="IPR016035">
    <property type="entry name" value="Acyl_Trfase/lysoPLipase"/>
</dbReference>
<keyword evidence="7" id="KW-0511">Multifunctional enzyme</keyword>
<feature type="compositionally biased region" description="Low complexity" evidence="10">
    <location>
        <begin position="465"/>
        <end position="484"/>
    </location>
</feature>
<comment type="cofactor">
    <cofactor evidence="1">
        <name>pantetheine 4'-phosphate</name>
        <dbReference type="ChEBI" id="CHEBI:47942"/>
    </cofactor>
</comment>
<keyword evidence="5" id="KW-0808">Transferase</keyword>
<evidence type="ECO:0000256" key="6">
    <source>
        <dbReference type="ARBA" id="ARBA00023194"/>
    </source>
</evidence>
<dbReference type="InterPro" id="IPR020843">
    <property type="entry name" value="ER"/>
</dbReference>
<evidence type="ECO:0000256" key="10">
    <source>
        <dbReference type="SAM" id="MobiDB-lite"/>
    </source>
</evidence>
<dbReference type="InterPro" id="IPR020807">
    <property type="entry name" value="PKS_DH"/>
</dbReference>
<dbReference type="SUPFAM" id="SSF53901">
    <property type="entry name" value="Thiolase-like"/>
    <property type="match status" value="2"/>
</dbReference>
<evidence type="ECO:0000259" key="11">
    <source>
        <dbReference type="PROSITE" id="PS50075"/>
    </source>
</evidence>
<dbReference type="SUPFAM" id="SSF51735">
    <property type="entry name" value="NAD(P)-binding Rossmann-fold domains"/>
    <property type="match status" value="5"/>
</dbReference>
<feature type="region of interest" description="Disordered" evidence="10">
    <location>
        <begin position="2816"/>
        <end position="2847"/>
    </location>
</feature>
<evidence type="ECO:0000313" key="15">
    <source>
        <dbReference type="Proteomes" id="UP000005940"/>
    </source>
</evidence>
<evidence type="ECO:0000256" key="3">
    <source>
        <dbReference type="ARBA" id="ARBA00022450"/>
    </source>
</evidence>
<dbReference type="InterPro" id="IPR032821">
    <property type="entry name" value="PKS_assoc"/>
</dbReference>
<dbReference type="Gene3D" id="3.90.180.10">
    <property type="entry name" value="Medium-chain alcohol dehydrogenases, catalytic domain"/>
    <property type="match status" value="1"/>
</dbReference>
<dbReference type="InterPro" id="IPR009081">
    <property type="entry name" value="PP-bd_ACP"/>
</dbReference>
<feature type="region of interest" description="N-terminal hotdog fold" evidence="9">
    <location>
        <begin position="2719"/>
        <end position="2843"/>
    </location>
</feature>
<feature type="region of interest" description="C-terminal hotdog fold" evidence="9">
    <location>
        <begin position="2859"/>
        <end position="2998"/>
    </location>
</feature>
<sequence length="3953" mass="410164">MGNDDRLRDYLKRVTADLHRTRRRLTEAEAAGREPIAVTAMSCRYPGGVESPEDLWRLVATGTDAVTGFPGDRGWDLEHLDDPEQQRSGTSYAAQGGFLDDVQGFDPGFFGISPREALAMDPQQRLLLETTWEAFERAGIDPASLRGSSTGVFAGVMYQDYAVRLKRVPDDLAGYLGSGSSDSVASGRIAYTFGLEGPAVSVDTACSSSLVAIHLAAQALRQGDCTLALAGGAMVMSTPVPFVEMSRQGGLARDGRCKSFAAAADGTGWGEGVGMLLLERLSDARRNGHPVLALIRGTAVNQDGASSRLTAPNGPAQQRVIRRALENAGLTPADVDLVEAHGTGTPLGDPIEAQALLATYGRDRPTDRPLLLGSLKSNIGHTQAAAGVGGVIKAVLAMRHGTVPPTLHAANPSPQIDWTSGAVRLVTENTPWPDTGRPRRAAVSSFGVSGTNGHVVLEQADEQAGEQAAEPAGDPGGTHATTTTATPRHVLPWVLSGRTAGALRAQAARLRTHLDARPGWGPAEVGHALATTRASHEHRAVLIGTGPDGFRSGLDALAADTTAPGLLRGTAGPGGDVVMVFPGQGSQWAGMAVELLDTAPVFAARAADCERALAPYVDWSLEAVLRGVPGTPPPERVDVVQPVLWAVMVSLAELWRSYGVTPGAVVGHSQGEIAAACVAGALSLDEAARVVALRSRAIRALSGRGGMASVALPAAQTGEWIAAWHGRLSVAAVNGPASTVVSGDPDALDELLAQASDREIRNRRIPVDYASHSAHVEDIRGELLTLLDGLTPRRSEIPFYSTVTGGLLEDTATLDADYWYRNLRATVRFEEATRALLADGYQVLLESSPHPVLTVGVLETAEDAGADAAAVGSLRRDEGGLRRFTESLAELHLRGVPLDWDAVFAGRRPGPVELPTYAFQREPYWLADIAAPEADITSAGLAPAGHPLLGAVVLLADSDGLLLTGRLSTATHPWLADHAVRGGVLLPGTAFLELALQAGARVGCPRVEELALRAPLVLPEHGGTLLRLSVGAPDPQGRRPLTLHSRPDTTAGDGNGDGDGNGAWVRHAEGVLTEEGASTAATDPEHPDYPDGNWSAVWPPPGAEPVDLDGLYDRFADGGFVYGPAFQGLRAAWRRGDEVFAEAVLPDGPAPGSDRFGLHPALLDAALHTTGLPGTAGADEHPGGRMPFTWNGVTLHATGADAIRVRITPAAPDAVTLRMADPTGRTVATVDSLVLRPAAAAQFTTGPGRVGHHDDLFQVEWVPVRPAGTGAPVAAPVTDLASLVADVDAGAPVPGTVLLDCETGDLTAEAVRRVVHRALADVQTWLADDRFAGSRLVFRTRGAVGAGSDVRNPAQSAVWGLVRSAQSEHPGRFALLDLDPDDPAGTSPGAAAALASGEAQSAVRGAEVRVPRLARVAKSGPDPAAAPRPLDPAGTVLVTGGTGLLGSHIARRLVTGHGVRQLLLLSRSGPAAPGAEELRSELAALGAEARIVACDAADRDALATVLADLPPEHPLTAVVHAAGALDDGVVTALTPERVDGVLRPKADAALHLHDLTDGLDLAAFVLFSSAAGTFGGPGQANYAAANAFLDALAEQRRAAGFAGRSLAWSLWEQPSALTGHLDDAEVRRIARSGMPPLSTEQGLALFDTALAVDRAVLVPIRLDTVALRSAATAGTLPPLLSGLVRTPPRRAATAAAVTAGEDVLRGRLAALDDAGRLRLLLGLVRTHTAAVLGHASPDDLDPGRAFRDLGFDSLASVELRNRLNAATGLRLPASLVFDYPTPTVLADSLRTGLAASGSGSGSGSGVGKAVSAVRAEGGPGAGDDRIAIVSMACRFPGGVRSPEDLWRMLAEGRDGISGFPADRGWGLDALYDPEPGRPGTSITRNGGFLYDAADFDAEFFGISPREALAMDPQQRLLLETGWELFERAAIDPADLRGGAVGTYVGLMQQDYAARLLPYIPEDVEGFLGTGNSGSIVSGRLAYFFGLEGPAVTVDTACSSSLVALHMAVRALRSGECSMALAGGVNVMCSPELFVEFSRQGGLAPDGRCKSFAAAADGTAFGEGVGMLLVERLSDARRNGHPVLAVIRGSAVNQDGASNGLTAPNGPSQQRVIRAALADAGLAASEVDVVEAHGTGTKLGDPIEAQALLATYGQDRPADRPVRIGSLKSNIGHTSAAAGVGGVIKSVLALRHGVMPKTLHVDGPTPEVDWSAGAGELLAEAREWPDTSRPRRAGVSSFGVSGTNAHIVLEQSPATEQAEVSGTPAHPPAAVPWPLSARSPEALRGQAAALLGALRDGTDASACDLAFSLATGRTVHGHRAVVVGSGEKLSEGLAALAEGTESPQLVVGGGVSGGRTVLVFPGQGSQWVGMAVGLLGESEVFAGRMAECERALAPFVGWSLGEALGSSVLLGRVDVVQPVLWAVMVSLAEVWRSFGVVVDGVVGHSQGEVAAACVAGGLSLEDGARVVALRSRAVVALAGRGGMASVALSAGEVRERITVWEGRLSVAAVNGPRSTVVSGDAEAVTELLEQCEAEEVRARRIEVDYASHSPQVEEIRERLLADLDGINPTSGTLPFWSTVTGGWLDTASLDAAYWYRNLRETVRFEEATRELLTEGFRFFVEPSPHPVLAVAVGESAEAAGVDAAVVGTLRRGEGGLERLLHSLGQAYTQGLPVDWEPLFAGTGARRVDLPTYAFQHRRYWLDVPTTSWDVGSAGLATTGHPLLGAALETADSGELLLSGRVSLHTHPWLADHAVSGTVLFPGTAFLELALRAAAEADCPVVEELTLRSALVLPDEGAVLLQVRVGTADGDGRRPLSVFARTGRDSDRPWTEHATGTLAPRPTGDGAGTAAGLLSWPPAGAEPVDVDPDDLYERFAEAGYDYGPAFRGIRTAWLRGDEVFAEVVLPQPQHADAAGCAVHPALLDAALQTAAFLPDQDGRARLPFSWTGVTSRITGATTLRVRLTRAAADAVTLSVHDLTGQQVLTVDSLALRPAADGGPLSAAHGDLLFHLDWTPATGPARAPVPGWAALDGAVPGADAWPDLAALSAAIGSGLPAPGTVVATVPTTGSPSDPSDPSDRIHATVRDGLALVQQWLHDERFSGSKLTLLTRDAVRTGPADRPADLAQSALWGLVRSAQTEHPGRFVLVDLHPADTAADVLPAALAADEPQLAVRAGELLVPRLARGGRADGTLPLPQDEPAWRLATDGRGSLDDIAFLPAPDALAPLGKGEVRIAVRAAGLNFHDVIATLGLDPDPEQQGLGSEGAGTVVDVGPGVDDLAPGDRVMGIFRGAFGPVAVADRRTIARIPSGWSYARAASVPVVFLTAYYGLFDLGGLRHGESVLVHAAAGGVGTAAVQLARHAGAEVFGTASPAKWDVLRAAGLDDAHIASTRDTGFADSFLTTTSGRGVDVVLDSLAREFVDAGLRLLPHGGRFVELGKTDIRDPEEIARQHPGVRYRAFDLMEAGPQRIGEMLAEVLDLFERGVLRPLPVTGWDIRQAPAALRSLSRAAGVGKNVLLLPAQPDPEGTVLITGATGTLGRLVARHLVVSHGTRHLLLAGRRGGSAAGMPELVQELTALGATVTVAACDVADRTELAALLAAVPAAHPLTAVVHAAGVLDDATVTGLTPDRLDRVLRPKADAVLALHEATRGSDLAAFVLFSSGAALFGGAGQANYAAANAVLDAVAAERRAEGLPGVSIGWGLWEERSAMTARVTGGRGTGALTSAEGLALFDTALDSPHAYRLAARIDPSVLRADEQLPAVLRGLVRPARATAASPPPVRSLAEQLAALPAAELHRALLDLVRGSAAAVLGHSTPELIRAARPFKEIGFDSLTGVELRNRLASSTGLRLPAALVFDHPTPEALARHLAVRITAGRPADDSAVLAGLDSLEALLDALPEQAVSDELAARLQQVLSRGPRRAATAAAPVPDELAADGIASASDDEVFDYIDRQLGLA</sequence>